<dbReference type="GO" id="GO:0016075">
    <property type="term" value="P:rRNA catabolic process"/>
    <property type="evidence" value="ECO:0007669"/>
    <property type="project" value="TreeGrafter"/>
</dbReference>
<dbReference type="GO" id="GO:0006402">
    <property type="term" value="P:mRNA catabolic process"/>
    <property type="evidence" value="ECO:0007669"/>
    <property type="project" value="TreeGrafter"/>
</dbReference>
<evidence type="ECO:0000313" key="2">
    <source>
        <dbReference type="Proteomes" id="UP000594464"/>
    </source>
</evidence>
<dbReference type="KEGG" id="nva:G3M78_02280"/>
<dbReference type="PANTHER" id="PTHR33988:SF3">
    <property type="entry name" value="ENDORIBONUCLEASE TOXIN CHPB-RELATED"/>
    <property type="match status" value="1"/>
</dbReference>
<protein>
    <submittedName>
        <fullName evidence="1">Endoribonuclease MazF</fullName>
        <ecNumber evidence="1">3.1.27.-</ecNumber>
    </submittedName>
</protein>
<name>A0A7T0C0I1_9BACT</name>
<sequence>MVAKKNYVPEKGHIIWLDFNPQAGHEQAGHRPALVISPKIYNDKAGLALACPITSKIKNYPFAVPLPSKAGCVLVDQIKSVDWRVRQAKYKSKAPKKVMEEVLGKLGVLIFDEG</sequence>
<dbReference type="PANTHER" id="PTHR33988">
    <property type="entry name" value="ENDORIBONUCLEASE MAZF-RELATED"/>
    <property type="match status" value="1"/>
</dbReference>
<dbReference type="SUPFAM" id="SSF50118">
    <property type="entry name" value="Cell growth inhibitor/plasmid maintenance toxic component"/>
    <property type="match status" value="1"/>
</dbReference>
<dbReference type="EMBL" id="CP048620">
    <property type="protein sequence ID" value="QPJ64285.1"/>
    <property type="molecule type" value="Genomic_DNA"/>
</dbReference>
<dbReference type="GO" id="GO:0004521">
    <property type="term" value="F:RNA endonuclease activity"/>
    <property type="evidence" value="ECO:0007669"/>
    <property type="project" value="TreeGrafter"/>
</dbReference>
<dbReference type="Proteomes" id="UP000594464">
    <property type="component" value="Chromosome"/>
</dbReference>
<dbReference type="Pfam" id="PF02452">
    <property type="entry name" value="PemK_toxin"/>
    <property type="match status" value="1"/>
</dbReference>
<dbReference type="InterPro" id="IPR011067">
    <property type="entry name" value="Plasmid_toxin/cell-grow_inhib"/>
</dbReference>
<keyword evidence="1" id="KW-0378">Hydrolase</keyword>
<proteinExistence type="predicted"/>
<evidence type="ECO:0000313" key="1">
    <source>
        <dbReference type="EMBL" id="QPJ64285.1"/>
    </source>
</evidence>
<dbReference type="GO" id="GO:0003677">
    <property type="term" value="F:DNA binding"/>
    <property type="evidence" value="ECO:0007669"/>
    <property type="project" value="InterPro"/>
</dbReference>
<reference evidence="2" key="1">
    <citation type="submission" date="2020-02" db="EMBL/GenBank/DDBJ databases">
        <title>Genomic and physiological characterization of two novel Nitrospinaceae genera.</title>
        <authorList>
            <person name="Mueller A.J."/>
            <person name="Jung M.-Y."/>
            <person name="Strachan C.R."/>
            <person name="Herbold C.W."/>
            <person name="Kirkegaard R.H."/>
            <person name="Daims H."/>
        </authorList>
    </citation>
    <scope>NUCLEOTIDE SEQUENCE [LARGE SCALE GENOMIC DNA]</scope>
</reference>
<dbReference type="AlphaFoldDB" id="A0A7T0C0I1"/>
<gene>
    <name evidence="1" type="primary">mazF</name>
    <name evidence="1" type="ORF">G3M78_02280</name>
</gene>
<dbReference type="Gene3D" id="2.30.30.110">
    <property type="match status" value="1"/>
</dbReference>
<organism evidence="1 2">
    <name type="scientific">Candidatus Nitrohelix vancouverensis</name>
    <dbReference type="NCBI Taxonomy" id="2705534"/>
    <lineage>
        <taxon>Bacteria</taxon>
        <taxon>Pseudomonadati</taxon>
        <taxon>Nitrospinota/Tectimicrobiota group</taxon>
        <taxon>Nitrospinota</taxon>
        <taxon>Nitrospinia</taxon>
        <taxon>Nitrospinales</taxon>
        <taxon>Nitrospinaceae</taxon>
        <taxon>Candidatus Nitrohelix</taxon>
    </lineage>
</organism>
<dbReference type="GO" id="GO:0016787">
    <property type="term" value="F:hydrolase activity"/>
    <property type="evidence" value="ECO:0007669"/>
    <property type="project" value="UniProtKB-KW"/>
</dbReference>
<dbReference type="NCBIfam" id="NF007386">
    <property type="entry name" value="PRK09907.1"/>
    <property type="match status" value="1"/>
</dbReference>
<dbReference type="EC" id="3.1.27.-" evidence="1"/>
<accession>A0A7T0C0I1</accession>
<dbReference type="InterPro" id="IPR003477">
    <property type="entry name" value="PemK-like"/>
</dbReference>